<dbReference type="Proteomes" id="UP000324832">
    <property type="component" value="Unassembled WGS sequence"/>
</dbReference>
<name>A0A5E4QXU3_9NEOP</name>
<keyword evidence="3" id="KW-1185">Reference proteome</keyword>
<organism evidence="2 3">
    <name type="scientific">Leptidea sinapis</name>
    <dbReference type="NCBI Taxonomy" id="189913"/>
    <lineage>
        <taxon>Eukaryota</taxon>
        <taxon>Metazoa</taxon>
        <taxon>Ecdysozoa</taxon>
        <taxon>Arthropoda</taxon>
        <taxon>Hexapoda</taxon>
        <taxon>Insecta</taxon>
        <taxon>Pterygota</taxon>
        <taxon>Neoptera</taxon>
        <taxon>Endopterygota</taxon>
        <taxon>Lepidoptera</taxon>
        <taxon>Glossata</taxon>
        <taxon>Ditrysia</taxon>
        <taxon>Papilionoidea</taxon>
        <taxon>Pieridae</taxon>
        <taxon>Dismorphiinae</taxon>
        <taxon>Leptidea</taxon>
    </lineage>
</organism>
<proteinExistence type="predicted"/>
<evidence type="ECO:0000256" key="1">
    <source>
        <dbReference type="SAM" id="MobiDB-lite"/>
    </source>
</evidence>
<dbReference type="EMBL" id="FZQP02006110">
    <property type="protein sequence ID" value="VVD02508.1"/>
    <property type="molecule type" value="Genomic_DNA"/>
</dbReference>
<reference evidence="2 3" key="1">
    <citation type="submission" date="2017-07" db="EMBL/GenBank/DDBJ databases">
        <authorList>
            <person name="Talla V."/>
            <person name="Backstrom N."/>
        </authorList>
    </citation>
    <scope>NUCLEOTIDE SEQUENCE [LARGE SCALE GENOMIC DNA]</scope>
</reference>
<evidence type="ECO:0000313" key="3">
    <source>
        <dbReference type="Proteomes" id="UP000324832"/>
    </source>
</evidence>
<sequence length="68" mass="7741">MACSFHAPHDAQTRRPNKPLAYSSSDRYNVTKLFVSRLHKFTGVIGTLAVSSGSRRYIQQMCRPQEEI</sequence>
<protein>
    <submittedName>
        <fullName evidence="2">Uncharacterized protein</fullName>
    </submittedName>
</protein>
<accession>A0A5E4QXU3</accession>
<dbReference type="AlphaFoldDB" id="A0A5E4QXU3"/>
<gene>
    <name evidence="2" type="ORF">LSINAPIS_LOCUS12711</name>
</gene>
<evidence type="ECO:0000313" key="2">
    <source>
        <dbReference type="EMBL" id="VVD02508.1"/>
    </source>
</evidence>
<feature type="region of interest" description="Disordered" evidence="1">
    <location>
        <begin position="1"/>
        <end position="22"/>
    </location>
</feature>